<reference evidence="1" key="2">
    <citation type="journal article" date="2013" name="Microbes Environ.">
        <title>Commonalities and Differences among Symbiosis Islands of Three Mesorhizobium loti Strains.</title>
        <authorList>
            <person name="Kasai-Maita H."/>
            <person name="Hirakawa H."/>
            <person name="Nakamura Y."/>
            <person name="Kaneko T."/>
            <person name="Miki K."/>
            <person name="Maruya J."/>
            <person name="Okazaki S."/>
            <person name="Tabata S."/>
            <person name="Saeki K."/>
            <person name="Sato S."/>
        </authorList>
    </citation>
    <scope>NUCLEOTIDE SEQUENCE</scope>
    <source>
        <strain evidence="1">NZP2037</strain>
    </source>
</reference>
<proteinExistence type="predicted"/>
<accession>M5AM54</accession>
<evidence type="ECO:0000313" key="1">
    <source>
        <dbReference type="EMBL" id="BAN09943.1"/>
    </source>
</evidence>
<protein>
    <submittedName>
        <fullName evidence="1">Uncharacterized protein</fullName>
    </submittedName>
</protein>
<name>M5AM54_RHILI</name>
<reference evidence="1" key="1">
    <citation type="submission" date="2012-10" db="EMBL/GenBank/DDBJ databases">
        <authorList>
            <person name="Maita H."/>
            <person name="Sato S."/>
        </authorList>
    </citation>
    <scope>NUCLEOTIDE SEQUENCE</scope>
    <source>
        <strain evidence="1">NZP2037</strain>
    </source>
</reference>
<dbReference type="Gene3D" id="1.10.287.660">
    <property type="entry name" value="Helix hairpin bin"/>
    <property type="match status" value="1"/>
</dbReference>
<organism evidence="1">
    <name type="scientific">Rhizobium loti</name>
    <name type="common">Mesorhizobium loti</name>
    <dbReference type="NCBI Taxonomy" id="381"/>
    <lineage>
        <taxon>Bacteria</taxon>
        <taxon>Pseudomonadati</taxon>
        <taxon>Pseudomonadota</taxon>
        <taxon>Alphaproteobacteria</taxon>
        <taxon>Hyphomicrobiales</taxon>
        <taxon>Phyllobacteriaceae</taxon>
        <taxon>Mesorhizobium</taxon>
    </lineage>
</organism>
<dbReference type="AlphaFoldDB" id="M5AM54"/>
<dbReference type="EMBL" id="AP012557">
    <property type="protein sequence ID" value="BAN09943.1"/>
    <property type="molecule type" value="Genomic_DNA"/>
</dbReference>
<dbReference type="InterPro" id="IPR029012">
    <property type="entry name" value="Helix_hairpin_bin_sf"/>
</dbReference>
<sequence>MARRLLPPATTEIKAVARKAFEIFTELDAAKEELAALENSQ</sequence>